<sequence>MKLRKFNNKVVTITDVDNQTFEGICLFEDKDTFDEEYDALSVKTGLRWTRLFENEILKVEIADKTEQSKSP</sequence>
<organism evidence="1 2">
    <name type="scientific">Streptococcus oralis subsp. oralis</name>
    <dbReference type="NCBI Taxonomy" id="1891914"/>
    <lineage>
        <taxon>Bacteria</taxon>
        <taxon>Bacillati</taxon>
        <taxon>Bacillota</taxon>
        <taxon>Bacilli</taxon>
        <taxon>Lactobacillales</taxon>
        <taxon>Streptococcaceae</taxon>
        <taxon>Streptococcus</taxon>
    </lineage>
</organism>
<name>A0A0F2D172_STROR</name>
<dbReference type="EMBL" id="JYGR01000002">
    <property type="protein sequence ID" value="KJQ72363.1"/>
    <property type="molecule type" value="Genomic_DNA"/>
</dbReference>
<dbReference type="PATRIC" id="fig|28037.214.peg.274"/>
<evidence type="ECO:0000313" key="1">
    <source>
        <dbReference type="EMBL" id="KJQ72363.1"/>
    </source>
</evidence>
<reference evidence="1 2" key="1">
    <citation type="submission" date="2015-02" db="EMBL/GenBank/DDBJ databases">
        <title>Evolution of amylase-binding proteins of oral streptococcal species.</title>
        <authorList>
            <person name="Haase E.M."/>
        </authorList>
    </citation>
    <scope>NUCLEOTIDE SEQUENCE [LARGE SCALE GENOMIC DNA]</scope>
    <source>
        <strain evidence="1 2">SK141</strain>
    </source>
</reference>
<dbReference type="AlphaFoldDB" id="A0A0F2D172"/>
<comment type="caution">
    <text evidence="1">The sequence shown here is derived from an EMBL/GenBank/DDBJ whole genome shotgun (WGS) entry which is preliminary data.</text>
</comment>
<accession>A0A0F2D172</accession>
<evidence type="ECO:0000313" key="2">
    <source>
        <dbReference type="Proteomes" id="UP000033716"/>
    </source>
</evidence>
<dbReference type="Proteomes" id="UP000033716">
    <property type="component" value="Unassembled WGS sequence"/>
</dbReference>
<protein>
    <submittedName>
        <fullName evidence="1">Uncharacterized protein</fullName>
    </submittedName>
</protein>
<gene>
    <name evidence="1" type="ORF">TZ92_00280</name>
</gene>
<dbReference type="RefSeq" id="WP_033630506.1">
    <property type="nucleotide sequence ID" value="NZ_JYGO01000005.1"/>
</dbReference>
<proteinExistence type="predicted"/>